<evidence type="ECO:0000313" key="3">
    <source>
        <dbReference type="Proteomes" id="UP001596266"/>
    </source>
</evidence>
<keyword evidence="3" id="KW-1185">Reference proteome</keyword>
<dbReference type="RefSeq" id="WP_343884211.1">
    <property type="nucleotide sequence ID" value="NZ_BAAAKI010000001.1"/>
</dbReference>
<evidence type="ECO:0000313" key="2">
    <source>
        <dbReference type="EMBL" id="MFC6396790.1"/>
    </source>
</evidence>
<evidence type="ECO:0000256" key="1">
    <source>
        <dbReference type="SAM" id="SignalP"/>
    </source>
</evidence>
<feature type="chain" id="PRO_5045418103" description="Lipoprotein" evidence="1">
    <location>
        <begin position="21"/>
        <end position="191"/>
    </location>
</feature>
<dbReference type="PROSITE" id="PS51257">
    <property type="entry name" value="PROKAR_LIPOPROTEIN"/>
    <property type="match status" value="1"/>
</dbReference>
<accession>A0ABW1X2Q5</accession>
<organism evidence="2 3">
    <name type="scientific">Luteococcus sanguinis</name>
    <dbReference type="NCBI Taxonomy" id="174038"/>
    <lineage>
        <taxon>Bacteria</taxon>
        <taxon>Bacillati</taxon>
        <taxon>Actinomycetota</taxon>
        <taxon>Actinomycetes</taxon>
        <taxon>Propionibacteriales</taxon>
        <taxon>Propionibacteriaceae</taxon>
        <taxon>Luteococcus</taxon>
    </lineage>
</organism>
<gene>
    <name evidence="2" type="ORF">ACFP57_07300</name>
</gene>
<dbReference type="EMBL" id="JBHSUA010000015">
    <property type="protein sequence ID" value="MFC6396790.1"/>
    <property type="molecule type" value="Genomic_DNA"/>
</dbReference>
<dbReference type="Proteomes" id="UP001596266">
    <property type="component" value="Unassembled WGS sequence"/>
</dbReference>
<reference evidence="3" key="1">
    <citation type="journal article" date="2019" name="Int. J. Syst. Evol. Microbiol.">
        <title>The Global Catalogue of Microorganisms (GCM) 10K type strain sequencing project: providing services to taxonomists for standard genome sequencing and annotation.</title>
        <authorList>
            <consortium name="The Broad Institute Genomics Platform"/>
            <consortium name="The Broad Institute Genome Sequencing Center for Infectious Disease"/>
            <person name="Wu L."/>
            <person name="Ma J."/>
        </authorList>
    </citation>
    <scope>NUCLEOTIDE SEQUENCE [LARGE SCALE GENOMIC DNA]</scope>
    <source>
        <strain evidence="3">CGMCC 1.15277</strain>
    </source>
</reference>
<evidence type="ECO:0008006" key="4">
    <source>
        <dbReference type="Google" id="ProtNLM"/>
    </source>
</evidence>
<name>A0ABW1X2Q5_9ACTN</name>
<sequence>MRIVPTLGLVAALALSACSAGGDATTATPSPSGKAMVTLSYQVPNGFAKVAAPSRSPQAGMSYDITTFEQDSSGCALQVMRVLMSSSNTMEDQDVTYNMVSGMATAQGVEDADKVTEGLYFPGEPGPVPGLQVAGEATAKTIRVAGRLSNESLQGFSLMMLCPRGKLDATVWKQFVEQVRVDGFQGSLEEH</sequence>
<comment type="caution">
    <text evidence="2">The sequence shown here is derived from an EMBL/GenBank/DDBJ whole genome shotgun (WGS) entry which is preliminary data.</text>
</comment>
<feature type="signal peptide" evidence="1">
    <location>
        <begin position="1"/>
        <end position="20"/>
    </location>
</feature>
<protein>
    <recommendedName>
        <fullName evidence="4">Lipoprotein</fullName>
    </recommendedName>
</protein>
<keyword evidence="1" id="KW-0732">Signal</keyword>
<proteinExistence type="predicted"/>